<dbReference type="Pfam" id="PF22624">
    <property type="entry name" value="AASDHPPT_N"/>
    <property type="match status" value="1"/>
</dbReference>
<keyword evidence="2 5" id="KW-0808">Transferase</keyword>
<comment type="caution">
    <text evidence="5">The sequence shown here is derived from an EMBL/GenBank/DDBJ whole genome shotgun (WGS) entry which is preliminary data.</text>
</comment>
<protein>
    <submittedName>
        <fullName evidence="5">4'-phosphopantetheinyl transferase superfamily protein</fullName>
    </submittedName>
</protein>
<dbReference type="Gene3D" id="3.90.470.20">
    <property type="entry name" value="4'-phosphopantetheinyl transferase domain"/>
    <property type="match status" value="1"/>
</dbReference>
<evidence type="ECO:0000256" key="1">
    <source>
        <dbReference type="ARBA" id="ARBA00010990"/>
    </source>
</evidence>
<comment type="similarity">
    <text evidence="1">Belongs to the P-Pant transferase superfamily. Gsp/Sfp/HetI/AcpT family.</text>
</comment>
<dbReference type="GO" id="GO:0005829">
    <property type="term" value="C:cytosol"/>
    <property type="evidence" value="ECO:0007669"/>
    <property type="project" value="TreeGrafter"/>
</dbReference>
<accession>A0A4S4A9S5</accession>
<evidence type="ECO:0000256" key="2">
    <source>
        <dbReference type="ARBA" id="ARBA00022679"/>
    </source>
</evidence>
<name>A0A4S4A9S5_9RHOO</name>
<dbReference type="RefSeq" id="WP_168735355.1">
    <property type="nucleotide sequence ID" value="NZ_SSOD01000023.1"/>
</dbReference>
<dbReference type="EMBL" id="SSOD01000023">
    <property type="protein sequence ID" value="THF55627.1"/>
    <property type="molecule type" value="Genomic_DNA"/>
</dbReference>
<dbReference type="Proteomes" id="UP000307956">
    <property type="component" value="Unassembled WGS sequence"/>
</dbReference>
<dbReference type="GO" id="GO:0019878">
    <property type="term" value="P:lysine biosynthetic process via aminoadipic acid"/>
    <property type="evidence" value="ECO:0007669"/>
    <property type="project" value="TreeGrafter"/>
</dbReference>
<feature type="domain" description="4'-phosphopantetheinyl transferase" evidence="3">
    <location>
        <begin position="110"/>
        <end position="185"/>
    </location>
</feature>
<sequence length="229" mass="23699">MPGGLPAGVRVWLLSFVLAEQRLALLLPLLSAAERARCLRYRSGADRIRFAAARAVLRRRLGERLGLPAAEVGIVIGPYGKPMLRGGAVPHFNLSHGGAWGLLAMSEAGPVGADIEAVDGRLGRAALAGCLTPAERRYCGRRDAEALFRVWCGKEAVLKALGTGFAADPAAVAAVPAAGRRYAVALPPGLPATRAWQLPAPDGFAAALALSDAIPAVLGRQAEMAAEGG</sequence>
<dbReference type="SUPFAM" id="SSF56214">
    <property type="entry name" value="4'-phosphopantetheinyl transferase"/>
    <property type="match status" value="2"/>
</dbReference>
<dbReference type="AlphaFoldDB" id="A0A4S4A9S5"/>
<organism evidence="5 6">
    <name type="scientific">Pseudothauera rhizosphaerae</name>
    <dbReference type="NCBI Taxonomy" id="2565932"/>
    <lineage>
        <taxon>Bacteria</taxon>
        <taxon>Pseudomonadati</taxon>
        <taxon>Pseudomonadota</taxon>
        <taxon>Betaproteobacteria</taxon>
        <taxon>Rhodocyclales</taxon>
        <taxon>Zoogloeaceae</taxon>
        <taxon>Pseudothauera</taxon>
    </lineage>
</organism>
<dbReference type="GO" id="GO:0000287">
    <property type="term" value="F:magnesium ion binding"/>
    <property type="evidence" value="ECO:0007669"/>
    <property type="project" value="InterPro"/>
</dbReference>
<dbReference type="InterPro" id="IPR008278">
    <property type="entry name" value="4-PPantetheinyl_Trfase_dom"/>
</dbReference>
<proteinExistence type="inferred from homology"/>
<keyword evidence="6" id="KW-1185">Reference proteome</keyword>
<dbReference type="InterPro" id="IPR037143">
    <property type="entry name" value="4-PPantetheinyl_Trfase_dom_sf"/>
</dbReference>
<gene>
    <name evidence="5" type="ORF">E6O51_20585</name>
</gene>
<dbReference type="Pfam" id="PF01648">
    <property type="entry name" value="ACPS"/>
    <property type="match status" value="1"/>
</dbReference>
<evidence type="ECO:0000313" key="5">
    <source>
        <dbReference type="EMBL" id="THF55627.1"/>
    </source>
</evidence>
<dbReference type="InterPro" id="IPR055066">
    <property type="entry name" value="AASDHPPT_N"/>
</dbReference>
<dbReference type="PANTHER" id="PTHR12215">
    <property type="entry name" value="PHOSPHOPANTETHEINE TRANSFERASE"/>
    <property type="match status" value="1"/>
</dbReference>
<feature type="domain" description="4'-phosphopantetheinyl transferase N-terminal" evidence="4">
    <location>
        <begin position="21"/>
        <end position="105"/>
    </location>
</feature>
<dbReference type="PANTHER" id="PTHR12215:SF10">
    <property type="entry name" value="L-AMINOADIPATE-SEMIALDEHYDE DEHYDROGENASE-PHOSPHOPANTETHEINYL TRANSFERASE"/>
    <property type="match status" value="1"/>
</dbReference>
<dbReference type="GO" id="GO:0008897">
    <property type="term" value="F:holo-[acyl-carrier-protein] synthase activity"/>
    <property type="evidence" value="ECO:0007669"/>
    <property type="project" value="InterPro"/>
</dbReference>
<evidence type="ECO:0000313" key="6">
    <source>
        <dbReference type="Proteomes" id="UP000307956"/>
    </source>
</evidence>
<dbReference type="InterPro" id="IPR050559">
    <property type="entry name" value="P-Pant_transferase_sf"/>
</dbReference>
<evidence type="ECO:0000259" key="4">
    <source>
        <dbReference type="Pfam" id="PF22624"/>
    </source>
</evidence>
<evidence type="ECO:0000259" key="3">
    <source>
        <dbReference type="Pfam" id="PF01648"/>
    </source>
</evidence>
<reference evidence="5 6" key="1">
    <citation type="submission" date="2019-04" db="EMBL/GenBank/DDBJ databases">
        <title>Azoarcus rhizosphaerae sp. nov. isolated from rhizosphere of Ficus religiosa.</title>
        <authorList>
            <person name="Lin S.-Y."/>
            <person name="Hameed A."/>
            <person name="Hsu Y.-H."/>
            <person name="Young C.-C."/>
        </authorList>
    </citation>
    <scope>NUCLEOTIDE SEQUENCE [LARGE SCALE GENOMIC DNA]</scope>
    <source>
        <strain evidence="5 6">CC-YHH848</strain>
    </source>
</reference>